<feature type="compositionally biased region" description="Polar residues" evidence="1">
    <location>
        <begin position="125"/>
        <end position="152"/>
    </location>
</feature>
<name>A0A9Q0NDJ3_9DIPT</name>
<sequence>MTDEKGNIFSQASKSDLELQLVYIAHVIVRKKLNEVHCVSLNINNVCETYFDYFSVDKYDVTATHNGNVYGIQFDEVSYLKFQKDPSYVKQFLPTEMVSADGEITAKLTGLIDGETDSEIDLNTKDSTTPANGANRTDTASQSMLGHSSNVPFSVDPNRVRKQKTSRKTKVKLNTILEGDLLDDAEAHLLQLVFDRPVLFDYTLPIAERNPNSLINTWSLVHKKMIEYIKDILGEKANNLEVTLAAVRETWLNIRTQYMRYRSNTKNKTGMSPNKTPPIKHLDLLRNY</sequence>
<reference evidence="2" key="1">
    <citation type="submission" date="2022-07" db="EMBL/GenBank/DDBJ databases">
        <authorList>
            <person name="Trinca V."/>
            <person name="Uliana J.V.C."/>
            <person name="Torres T.T."/>
            <person name="Ward R.J."/>
            <person name="Monesi N."/>
        </authorList>
    </citation>
    <scope>NUCLEOTIDE SEQUENCE</scope>
    <source>
        <strain evidence="2">HSMRA1968</strain>
        <tissue evidence="2">Whole embryos</tissue>
    </source>
</reference>
<organism evidence="2 3">
    <name type="scientific">Pseudolycoriella hygida</name>
    <dbReference type="NCBI Taxonomy" id="35572"/>
    <lineage>
        <taxon>Eukaryota</taxon>
        <taxon>Metazoa</taxon>
        <taxon>Ecdysozoa</taxon>
        <taxon>Arthropoda</taxon>
        <taxon>Hexapoda</taxon>
        <taxon>Insecta</taxon>
        <taxon>Pterygota</taxon>
        <taxon>Neoptera</taxon>
        <taxon>Endopterygota</taxon>
        <taxon>Diptera</taxon>
        <taxon>Nematocera</taxon>
        <taxon>Sciaroidea</taxon>
        <taxon>Sciaridae</taxon>
        <taxon>Pseudolycoriella</taxon>
    </lineage>
</organism>
<protein>
    <recommendedName>
        <fullName evidence="4">MADF domain-containing protein</fullName>
    </recommendedName>
</protein>
<accession>A0A9Q0NDJ3</accession>
<keyword evidence="3" id="KW-1185">Reference proteome</keyword>
<dbReference type="AlphaFoldDB" id="A0A9Q0NDJ3"/>
<evidence type="ECO:0000256" key="1">
    <source>
        <dbReference type="SAM" id="MobiDB-lite"/>
    </source>
</evidence>
<feature type="region of interest" description="Disordered" evidence="1">
    <location>
        <begin position="119"/>
        <end position="167"/>
    </location>
</feature>
<evidence type="ECO:0008006" key="4">
    <source>
        <dbReference type="Google" id="ProtNLM"/>
    </source>
</evidence>
<dbReference type="EMBL" id="WJQU01000001">
    <property type="protein sequence ID" value="KAJ6648317.1"/>
    <property type="molecule type" value="Genomic_DNA"/>
</dbReference>
<evidence type="ECO:0000313" key="3">
    <source>
        <dbReference type="Proteomes" id="UP001151699"/>
    </source>
</evidence>
<comment type="caution">
    <text evidence="2">The sequence shown here is derived from an EMBL/GenBank/DDBJ whole genome shotgun (WGS) entry which is preliminary data.</text>
</comment>
<dbReference type="Proteomes" id="UP001151699">
    <property type="component" value="Chromosome A"/>
</dbReference>
<gene>
    <name evidence="2" type="ORF">Bhyg_03545</name>
</gene>
<proteinExistence type="predicted"/>
<evidence type="ECO:0000313" key="2">
    <source>
        <dbReference type="EMBL" id="KAJ6648317.1"/>
    </source>
</evidence>